<keyword evidence="1" id="KW-1133">Transmembrane helix</keyword>
<dbReference type="Proteomes" id="UP000298656">
    <property type="component" value="Chromosome 1"/>
</dbReference>
<dbReference type="GO" id="GO:0008168">
    <property type="term" value="F:methyltransferase activity"/>
    <property type="evidence" value="ECO:0007669"/>
    <property type="project" value="UniProtKB-KW"/>
</dbReference>
<keyword evidence="2" id="KW-0808">Transferase</keyword>
<keyword evidence="3" id="KW-1185">Reference proteome</keyword>
<dbReference type="Pfam" id="PF13489">
    <property type="entry name" value="Methyltransf_23"/>
    <property type="match status" value="1"/>
</dbReference>
<dbReference type="AlphaFoldDB" id="A0A4P8IUS3"/>
<dbReference type="RefSeq" id="WP_137333664.1">
    <property type="nucleotide sequence ID" value="NZ_CP040077.1"/>
</dbReference>
<keyword evidence="1" id="KW-0472">Membrane</keyword>
<dbReference type="Gene3D" id="3.40.50.150">
    <property type="entry name" value="Vaccinia Virus protein VP39"/>
    <property type="match status" value="1"/>
</dbReference>
<feature type="transmembrane region" description="Helical" evidence="1">
    <location>
        <begin position="126"/>
        <end position="145"/>
    </location>
</feature>
<accession>A0A4P8IUS3</accession>
<sequence length="227" mass="25640">MRDISYEEQTVNSSNLLARYAHRTRMAVALQLSMHACPEHATVVDFGAGPGLFLHTLGQSRQDLCLIGYDPFVIPAYPEIAYAGSLNQIGAASVDLLTAFEVCEHLYPQELAQLLDDAARIMKPDAAFIISVPIMYGLAVIPKVANWMWRHRKTSTEYKIEEILLSAVGVRVTRAENLRGSHKGFDFRELHKTLDKHFIVSKVRCSPIASMPWWLSSQYFMICRKRA</sequence>
<proteinExistence type="predicted"/>
<evidence type="ECO:0000256" key="1">
    <source>
        <dbReference type="SAM" id="Phobius"/>
    </source>
</evidence>
<organism evidence="2 3">
    <name type="scientific">Trinickia violacea</name>
    <dbReference type="NCBI Taxonomy" id="2571746"/>
    <lineage>
        <taxon>Bacteria</taxon>
        <taxon>Pseudomonadati</taxon>
        <taxon>Pseudomonadota</taxon>
        <taxon>Betaproteobacteria</taxon>
        <taxon>Burkholderiales</taxon>
        <taxon>Burkholderiaceae</taxon>
        <taxon>Trinickia</taxon>
    </lineage>
</organism>
<evidence type="ECO:0000313" key="3">
    <source>
        <dbReference type="Proteomes" id="UP000298656"/>
    </source>
</evidence>
<name>A0A4P8IUS3_9BURK</name>
<dbReference type="GO" id="GO:0032259">
    <property type="term" value="P:methylation"/>
    <property type="evidence" value="ECO:0007669"/>
    <property type="project" value="UniProtKB-KW"/>
</dbReference>
<dbReference type="EMBL" id="CP040077">
    <property type="protein sequence ID" value="QCP50854.1"/>
    <property type="molecule type" value="Genomic_DNA"/>
</dbReference>
<protein>
    <submittedName>
        <fullName evidence="2">Class I SAM-dependent methyltransferase</fullName>
    </submittedName>
</protein>
<dbReference type="KEGG" id="tvl:FAZ95_17860"/>
<reference evidence="2 3" key="1">
    <citation type="submission" date="2019-05" db="EMBL/GenBank/DDBJ databases">
        <title>Burkholderia sp. DHOD12, isolated from subtropical forest soil.</title>
        <authorList>
            <person name="Gao Z.-H."/>
            <person name="Qiu L.-H."/>
        </authorList>
    </citation>
    <scope>NUCLEOTIDE SEQUENCE [LARGE SCALE GENOMIC DNA]</scope>
    <source>
        <strain evidence="2 3">DHOD12</strain>
    </source>
</reference>
<evidence type="ECO:0000313" key="2">
    <source>
        <dbReference type="EMBL" id="QCP50854.1"/>
    </source>
</evidence>
<dbReference type="OrthoDB" id="8446940at2"/>
<gene>
    <name evidence="2" type="ORF">FAZ95_17860</name>
</gene>
<keyword evidence="1" id="KW-0812">Transmembrane</keyword>
<dbReference type="SUPFAM" id="SSF53335">
    <property type="entry name" value="S-adenosyl-L-methionine-dependent methyltransferases"/>
    <property type="match status" value="1"/>
</dbReference>
<dbReference type="InterPro" id="IPR029063">
    <property type="entry name" value="SAM-dependent_MTases_sf"/>
</dbReference>
<keyword evidence="2" id="KW-0489">Methyltransferase</keyword>